<keyword evidence="2" id="KW-1185">Reference proteome</keyword>
<proteinExistence type="predicted"/>
<organism evidence="1 2">
    <name type="scientific">Allostreptomyces psammosilenae</name>
    <dbReference type="NCBI Taxonomy" id="1892865"/>
    <lineage>
        <taxon>Bacteria</taxon>
        <taxon>Bacillati</taxon>
        <taxon>Actinomycetota</taxon>
        <taxon>Actinomycetes</taxon>
        <taxon>Kitasatosporales</taxon>
        <taxon>Streptomycetaceae</taxon>
        <taxon>Allostreptomyces</taxon>
    </lineage>
</organism>
<gene>
    <name evidence="1" type="ORF">FHU37_004178</name>
</gene>
<dbReference type="Proteomes" id="UP000567795">
    <property type="component" value="Unassembled WGS sequence"/>
</dbReference>
<protein>
    <submittedName>
        <fullName evidence="1">Uncharacterized protein</fullName>
    </submittedName>
</protein>
<comment type="caution">
    <text evidence="1">The sequence shown here is derived from an EMBL/GenBank/DDBJ whole genome shotgun (WGS) entry which is preliminary data.</text>
</comment>
<accession>A0A852ZYV5</accession>
<evidence type="ECO:0000313" key="1">
    <source>
        <dbReference type="EMBL" id="NYI07235.1"/>
    </source>
</evidence>
<sequence>MNEKIACFHCGQDWIRRYRRVHTAQVFYMCPECESVWVEGQPLDRETEFALDDFLGSPDSPTSWGMIVALE</sequence>
<evidence type="ECO:0000313" key="2">
    <source>
        <dbReference type="Proteomes" id="UP000567795"/>
    </source>
</evidence>
<name>A0A852ZYV5_9ACTN</name>
<reference evidence="1 2" key="1">
    <citation type="submission" date="2020-07" db="EMBL/GenBank/DDBJ databases">
        <title>Sequencing the genomes of 1000 actinobacteria strains.</title>
        <authorList>
            <person name="Klenk H.-P."/>
        </authorList>
    </citation>
    <scope>NUCLEOTIDE SEQUENCE [LARGE SCALE GENOMIC DNA]</scope>
    <source>
        <strain evidence="1 2">DSM 42178</strain>
    </source>
</reference>
<dbReference type="RefSeq" id="WP_179815684.1">
    <property type="nucleotide sequence ID" value="NZ_JACBZD010000001.1"/>
</dbReference>
<dbReference type="AlphaFoldDB" id="A0A852ZYV5"/>
<dbReference type="EMBL" id="JACBZD010000001">
    <property type="protein sequence ID" value="NYI07235.1"/>
    <property type="molecule type" value="Genomic_DNA"/>
</dbReference>